<reference evidence="4" key="1">
    <citation type="submission" date="2018-03" db="EMBL/GenBank/DDBJ databases">
        <authorList>
            <person name="Zecchin S."/>
        </authorList>
    </citation>
    <scope>NUCLEOTIDE SEQUENCE [LARGE SCALE GENOMIC DNA]</scope>
</reference>
<dbReference type="PANTHER" id="PTHR30204:SF15">
    <property type="entry name" value="BLL5018 PROTEIN"/>
    <property type="match status" value="1"/>
</dbReference>
<accession>A0A2U3QKH9</accession>
<dbReference type="GO" id="GO:0003677">
    <property type="term" value="F:DNA binding"/>
    <property type="evidence" value="ECO:0007669"/>
    <property type="project" value="UniProtKB-KW"/>
</dbReference>
<gene>
    <name evidence="3" type="ORF">NBG4_80014</name>
</gene>
<organism evidence="3 4">
    <name type="scientific">Candidatus Sulfobium mesophilum</name>
    <dbReference type="NCBI Taxonomy" id="2016548"/>
    <lineage>
        <taxon>Bacteria</taxon>
        <taxon>Pseudomonadati</taxon>
        <taxon>Nitrospirota</taxon>
        <taxon>Nitrospiria</taxon>
        <taxon>Nitrospirales</taxon>
        <taxon>Nitrospiraceae</taxon>
        <taxon>Candidatus Sulfobium</taxon>
    </lineage>
</organism>
<dbReference type="Pfam" id="PF13411">
    <property type="entry name" value="MerR_1"/>
    <property type="match status" value="1"/>
</dbReference>
<dbReference type="InterPro" id="IPR009061">
    <property type="entry name" value="DNA-bd_dom_put_sf"/>
</dbReference>
<dbReference type="AlphaFoldDB" id="A0A2U3QKH9"/>
<evidence type="ECO:0000313" key="4">
    <source>
        <dbReference type="Proteomes" id="UP000245125"/>
    </source>
</evidence>
<dbReference type="InterPro" id="IPR047057">
    <property type="entry name" value="MerR_fam"/>
</dbReference>
<protein>
    <submittedName>
        <fullName evidence="3">Transcription regulator protein</fullName>
    </submittedName>
</protein>
<name>A0A2U3QKH9_9BACT</name>
<evidence type="ECO:0000256" key="1">
    <source>
        <dbReference type="ARBA" id="ARBA00023125"/>
    </source>
</evidence>
<evidence type="ECO:0000259" key="2">
    <source>
        <dbReference type="PROSITE" id="PS50937"/>
    </source>
</evidence>
<dbReference type="CDD" id="cd04765">
    <property type="entry name" value="HTH_MlrA-like_sg2"/>
    <property type="match status" value="1"/>
</dbReference>
<proteinExistence type="predicted"/>
<sequence length="131" mass="15338">MHKPAPDNIKTSLPLPDKLFYKIGEVGKITGVEPYVLRYWETEFHFLRPRKNKAGQRAYVKKDLELILQIKKMLYQERYTIEGVRKRFGEGMLKAVEPEIPPDKKINSSQNPAEVIGFVKKRIKEILDQLK</sequence>
<dbReference type="Proteomes" id="UP000245125">
    <property type="component" value="Unassembled WGS sequence"/>
</dbReference>
<dbReference type="EMBL" id="OUUY01000130">
    <property type="protein sequence ID" value="SPQ01914.1"/>
    <property type="molecule type" value="Genomic_DNA"/>
</dbReference>
<dbReference type="PROSITE" id="PS50937">
    <property type="entry name" value="HTH_MERR_2"/>
    <property type="match status" value="1"/>
</dbReference>
<dbReference type="GO" id="GO:0003700">
    <property type="term" value="F:DNA-binding transcription factor activity"/>
    <property type="evidence" value="ECO:0007669"/>
    <property type="project" value="InterPro"/>
</dbReference>
<feature type="domain" description="HTH merR-type" evidence="2">
    <location>
        <begin position="20"/>
        <end position="90"/>
    </location>
</feature>
<keyword evidence="1" id="KW-0238">DNA-binding</keyword>
<evidence type="ECO:0000313" key="3">
    <source>
        <dbReference type="EMBL" id="SPQ01914.1"/>
    </source>
</evidence>
<dbReference type="SUPFAM" id="SSF46955">
    <property type="entry name" value="Putative DNA-binding domain"/>
    <property type="match status" value="1"/>
</dbReference>
<dbReference type="SMART" id="SM00422">
    <property type="entry name" value="HTH_MERR"/>
    <property type="match status" value="1"/>
</dbReference>
<dbReference type="Gene3D" id="1.10.1660.10">
    <property type="match status" value="1"/>
</dbReference>
<dbReference type="PANTHER" id="PTHR30204">
    <property type="entry name" value="REDOX-CYCLING DRUG-SENSING TRANSCRIPTIONAL ACTIVATOR SOXR"/>
    <property type="match status" value="1"/>
</dbReference>
<dbReference type="InterPro" id="IPR000551">
    <property type="entry name" value="MerR-type_HTH_dom"/>
</dbReference>
<keyword evidence="4" id="KW-1185">Reference proteome</keyword>
<dbReference type="OrthoDB" id="9810140at2"/>